<evidence type="ECO:0000313" key="1">
    <source>
        <dbReference type="EMBL" id="PKT67132.1"/>
    </source>
</evidence>
<comment type="caution">
    <text evidence="1">The sequence shown here is derived from an EMBL/GenBank/DDBJ whole genome shotgun (WGS) entry which is preliminary data.</text>
</comment>
<sequence length="67" mass="6730">MRETSLLDVPVPAQGLDQVAGLGAEHLVAVAVAERGARLGVLVSLRADPGRGLGPGQLLGHALGRGL</sequence>
<protein>
    <submittedName>
        <fullName evidence="1">Uncharacterized protein</fullName>
    </submittedName>
</protein>
<gene>
    <name evidence="1" type="ORF">CW362_42100</name>
</gene>
<dbReference type="EMBL" id="PJOS01000212">
    <property type="protein sequence ID" value="PKT67132.1"/>
    <property type="molecule type" value="Genomic_DNA"/>
</dbReference>
<proteinExistence type="predicted"/>
<evidence type="ECO:0000313" key="2">
    <source>
        <dbReference type="Proteomes" id="UP000236178"/>
    </source>
</evidence>
<keyword evidence="2" id="KW-1185">Reference proteome</keyword>
<organism evidence="1 2">
    <name type="scientific">Streptomyces populi</name>
    <dbReference type="NCBI Taxonomy" id="2058924"/>
    <lineage>
        <taxon>Bacteria</taxon>
        <taxon>Bacillati</taxon>
        <taxon>Actinomycetota</taxon>
        <taxon>Actinomycetes</taxon>
        <taxon>Kitasatosporales</taxon>
        <taxon>Streptomycetaceae</taxon>
        <taxon>Streptomyces</taxon>
    </lineage>
</organism>
<reference evidence="1 2" key="1">
    <citation type="submission" date="2017-12" db="EMBL/GenBank/DDBJ databases">
        <title>Streptomyces populusis sp. nov., a novel endophytic actinobacterium isolated from stems of Populus adenopoda Maxim.</title>
        <authorList>
            <person name="Wang Z."/>
        </authorList>
    </citation>
    <scope>NUCLEOTIDE SEQUENCE [LARGE SCALE GENOMIC DNA]</scope>
    <source>
        <strain evidence="1 2">A249</strain>
    </source>
</reference>
<dbReference type="Proteomes" id="UP000236178">
    <property type="component" value="Unassembled WGS sequence"/>
</dbReference>
<dbReference type="AlphaFoldDB" id="A0A2I0SB64"/>
<accession>A0A2I0SB64</accession>
<name>A0A2I0SB64_9ACTN</name>